<keyword evidence="2" id="KW-1185">Reference proteome</keyword>
<dbReference type="AlphaFoldDB" id="A0AA39XH63"/>
<gene>
    <name evidence="1" type="ORF">B0T14DRAFT_508054</name>
</gene>
<protein>
    <submittedName>
        <fullName evidence="1">Uncharacterized protein</fullName>
    </submittedName>
</protein>
<proteinExistence type="predicted"/>
<accession>A0AA39XH63</accession>
<evidence type="ECO:0000313" key="1">
    <source>
        <dbReference type="EMBL" id="KAK0633928.1"/>
    </source>
</evidence>
<dbReference type="EMBL" id="JAULSU010000001">
    <property type="protein sequence ID" value="KAK0633928.1"/>
    <property type="molecule type" value="Genomic_DNA"/>
</dbReference>
<evidence type="ECO:0000313" key="2">
    <source>
        <dbReference type="Proteomes" id="UP001175000"/>
    </source>
</evidence>
<comment type="caution">
    <text evidence="1">The sequence shown here is derived from an EMBL/GenBank/DDBJ whole genome shotgun (WGS) entry which is preliminary data.</text>
</comment>
<dbReference type="Proteomes" id="UP001175000">
    <property type="component" value="Unassembled WGS sequence"/>
</dbReference>
<organism evidence="1 2">
    <name type="scientific">Immersiella caudata</name>
    <dbReference type="NCBI Taxonomy" id="314043"/>
    <lineage>
        <taxon>Eukaryota</taxon>
        <taxon>Fungi</taxon>
        <taxon>Dikarya</taxon>
        <taxon>Ascomycota</taxon>
        <taxon>Pezizomycotina</taxon>
        <taxon>Sordariomycetes</taxon>
        <taxon>Sordariomycetidae</taxon>
        <taxon>Sordariales</taxon>
        <taxon>Lasiosphaeriaceae</taxon>
        <taxon>Immersiella</taxon>
    </lineage>
</organism>
<reference evidence="1" key="1">
    <citation type="submission" date="2023-06" db="EMBL/GenBank/DDBJ databases">
        <title>Genome-scale phylogeny and comparative genomics of the fungal order Sordariales.</title>
        <authorList>
            <consortium name="Lawrence Berkeley National Laboratory"/>
            <person name="Hensen N."/>
            <person name="Bonometti L."/>
            <person name="Westerberg I."/>
            <person name="Brannstrom I.O."/>
            <person name="Guillou S."/>
            <person name="Cros-Aarteil S."/>
            <person name="Calhoun S."/>
            <person name="Haridas S."/>
            <person name="Kuo A."/>
            <person name="Mondo S."/>
            <person name="Pangilinan J."/>
            <person name="Riley R."/>
            <person name="Labutti K."/>
            <person name="Andreopoulos B."/>
            <person name="Lipzen A."/>
            <person name="Chen C."/>
            <person name="Yanf M."/>
            <person name="Daum C."/>
            <person name="Ng V."/>
            <person name="Clum A."/>
            <person name="Steindorff A."/>
            <person name="Ohm R."/>
            <person name="Martin F."/>
            <person name="Silar P."/>
            <person name="Natvig D."/>
            <person name="Lalanne C."/>
            <person name="Gautier V."/>
            <person name="Ament-Velasquez S.L."/>
            <person name="Kruys A."/>
            <person name="Hutchinson M.I."/>
            <person name="Powell A.J."/>
            <person name="Barry K."/>
            <person name="Miller A.N."/>
            <person name="Grigoriev I.V."/>
            <person name="Debuchy R."/>
            <person name="Gladieux P."/>
            <person name="Thoren M.H."/>
            <person name="Johannesson H."/>
        </authorList>
    </citation>
    <scope>NUCLEOTIDE SEQUENCE</scope>
    <source>
        <strain evidence="1">CBS 606.72</strain>
    </source>
</reference>
<name>A0AA39XH63_9PEZI</name>
<sequence>MPDEIVSLALSPARSKSLTMSPLPASIACQSGDVPIHVQETSDTWRWMRASTIRVCPPRIA</sequence>